<organism evidence="1 2">
    <name type="scientific">Plakobranchus ocellatus</name>
    <dbReference type="NCBI Taxonomy" id="259542"/>
    <lineage>
        <taxon>Eukaryota</taxon>
        <taxon>Metazoa</taxon>
        <taxon>Spiralia</taxon>
        <taxon>Lophotrochozoa</taxon>
        <taxon>Mollusca</taxon>
        <taxon>Gastropoda</taxon>
        <taxon>Heterobranchia</taxon>
        <taxon>Euthyneura</taxon>
        <taxon>Panpulmonata</taxon>
        <taxon>Sacoglossa</taxon>
        <taxon>Placobranchoidea</taxon>
        <taxon>Plakobranchidae</taxon>
        <taxon>Plakobranchus</taxon>
    </lineage>
</organism>
<dbReference type="AlphaFoldDB" id="A0AAV4CQM6"/>
<comment type="caution">
    <text evidence="1">The sequence shown here is derived from an EMBL/GenBank/DDBJ whole genome shotgun (WGS) entry which is preliminary data.</text>
</comment>
<reference evidence="1 2" key="1">
    <citation type="journal article" date="2021" name="Elife">
        <title>Chloroplast acquisition without the gene transfer in kleptoplastic sea slugs, Plakobranchus ocellatus.</title>
        <authorList>
            <person name="Maeda T."/>
            <person name="Takahashi S."/>
            <person name="Yoshida T."/>
            <person name="Shimamura S."/>
            <person name="Takaki Y."/>
            <person name="Nagai Y."/>
            <person name="Toyoda A."/>
            <person name="Suzuki Y."/>
            <person name="Arimoto A."/>
            <person name="Ishii H."/>
            <person name="Satoh N."/>
            <person name="Nishiyama T."/>
            <person name="Hasebe M."/>
            <person name="Maruyama T."/>
            <person name="Minagawa J."/>
            <person name="Obokata J."/>
            <person name="Shigenobu S."/>
        </authorList>
    </citation>
    <scope>NUCLEOTIDE SEQUENCE [LARGE SCALE GENOMIC DNA]</scope>
</reference>
<dbReference type="EMBL" id="BLXT01006878">
    <property type="protein sequence ID" value="GFO34182.1"/>
    <property type="molecule type" value="Genomic_DNA"/>
</dbReference>
<sequence length="109" mass="12438">MCKSRSWLPEGLTHGCKASEKMFHAPTQLSGLQLFEFDLDKNRLGFSTVSRKFVLRDDESRKEATAVDAQESYLDLRCCRNRRVDNVPLLSVMGSCRRLAVPPLPPRQQ</sequence>
<gene>
    <name evidence="1" type="ORF">PoB_006068700</name>
</gene>
<accession>A0AAV4CQM6</accession>
<proteinExistence type="predicted"/>
<dbReference type="Proteomes" id="UP000735302">
    <property type="component" value="Unassembled WGS sequence"/>
</dbReference>
<evidence type="ECO:0000313" key="1">
    <source>
        <dbReference type="EMBL" id="GFO34182.1"/>
    </source>
</evidence>
<keyword evidence="2" id="KW-1185">Reference proteome</keyword>
<name>A0AAV4CQM6_9GAST</name>
<evidence type="ECO:0000313" key="2">
    <source>
        <dbReference type="Proteomes" id="UP000735302"/>
    </source>
</evidence>
<protein>
    <submittedName>
        <fullName evidence="1">Uncharacterized protein</fullName>
    </submittedName>
</protein>